<accession>D3BF68</accession>
<sequence>MNLYKRSYSQFQQYSVASTTTTTTMTENNHVISRVFSNKVILNHIFLMMGGGNLKPIPHAPIFYSINNVNGEDQYSLVDVLDIEINPIPNAMKQMGKPKRFPMNSYPSYKYKEIAHLNWILDNKYFSLLREKLKNNEYLIVNPSSPFKLFTKFNIDDDQLFIDTLSYINSVEFPLDQDTSTAITIREPIVENTRSYLKMTPRILEFLLSDGGYSIHHRDFMYAICDKREDLMEVLIRLAHSLTPSEEGLLLNYLQSEKHFDVLERLSSHLKGLSRPPPKANNNDLVVHCQRLSALFNLNNIQLLQKLHKDHGLFMMLEPIQYLIANKYQESKEIIAFALNIYRQQIVDAKIGSTDDGLLESVIQFGFRLKPGQTPSSASTTATFSSSSSSNYSHVQPLSTTSTISHPPTTTPHYSTGMTLGSTAPYASGLYQQPTLPTQLTTATTTATNTNSSTTTPHLSTGMSLGSPLLSSSVSAPINRRGLYQQPPLPTPLTTTSSSVSNTSNVHYQPLSTTSTISHLSTTTPHYSTGMTLGSTAPYETSGLYQLPSLPTPLTTTFATQHNPAGMMLSSAPYETPMSYHLPPFTTPSVPNESAAQYQSTNILSYAPSTTSTVYNSNTPQYIERYNQRDHSLARPLGTTMTTGGYQLSSAIIGLTNQVSYNSRLKTDSATEDKFYGPANLQLKSDLNGSEVANLLSVHFPLVASAMIPFLPRTDNHLCFVKYLLDNTPCESIYVTQLVAAANGCFDIFKLIDQHPRYLQSLEASKVEFAKNNRGNGIESFTNELLLRISLLYYRYDIAEYLVSRYPKLSLGISNFELFRSIGFTGDIRAFSIIMNNVNQELELMKTMFRFACEANQIGFIEFFMARQSVRWIFPMTPDWPVIKTILDYRETQKSYDFKYTTDSIFSQIIKYGNTHIISKLMENQKHMEIFKQYQLLPSDIKAMEKSQLFDFMIDLIQIYPNDKINLENAVKRSKKYFTNTSSSNNDILPTKKPSKASKRKIRFSRSIDD</sequence>
<gene>
    <name evidence="2" type="ORF">PPL_06601</name>
</gene>
<evidence type="ECO:0000313" key="2">
    <source>
        <dbReference type="EMBL" id="EFA79782.1"/>
    </source>
</evidence>
<comment type="caution">
    <text evidence="2">The sequence shown here is derived from an EMBL/GenBank/DDBJ whole genome shotgun (WGS) entry which is preliminary data.</text>
</comment>
<dbReference type="STRING" id="670386.D3BF68"/>
<dbReference type="Proteomes" id="UP000001396">
    <property type="component" value="Unassembled WGS sequence"/>
</dbReference>
<feature type="region of interest" description="Disordered" evidence="1">
    <location>
        <begin position="442"/>
        <end position="507"/>
    </location>
</feature>
<evidence type="ECO:0000313" key="3">
    <source>
        <dbReference type="Proteomes" id="UP000001396"/>
    </source>
</evidence>
<name>D3BF68_HETP5</name>
<feature type="compositionally biased region" description="Low complexity" evidence="1">
    <location>
        <begin position="492"/>
        <end position="507"/>
    </location>
</feature>
<proteinExistence type="predicted"/>
<evidence type="ECO:0000256" key="1">
    <source>
        <dbReference type="SAM" id="MobiDB-lite"/>
    </source>
</evidence>
<feature type="compositionally biased region" description="Basic residues" evidence="1">
    <location>
        <begin position="993"/>
        <end position="1004"/>
    </location>
</feature>
<feature type="compositionally biased region" description="Low complexity" evidence="1">
    <location>
        <begin position="442"/>
        <end position="475"/>
    </location>
</feature>
<dbReference type="AlphaFoldDB" id="D3BF68"/>
<organism evidence="2 3">
    <name type="scientific">Heterostelium pallidum (strain ATCC 26659 / Pp 5 / PN500)</name>
    <name type="common">Cellular slime mold</name>
    <name type="synonym">Polysphondylium pallidum</name>
    <dbReference type="NCBI Taxonomy" id="670386"/>
    <lineage>
        <taxon>Eukaryota</taxon>
        <taxon>Amoebozoa</taxon>
        <taxon>Evosea</taxon>
        <taxon>Eumycetozoa</taxon>
        <taxon>Dictyostelia</taxon>
        <taxon>Acytosteliales</taxon>
        <taxon>Acytosteliaceae</taxon>
        <taxon>Heterostelium</taxon>
    </lineage>
</organism>
<feature type="compositionally biased region" description="Low complexity" evidence="1">
    <location>
        <begin position="376"/>
        <end position="390"/>
    </location>
</feature>
<reference evidence="2 3" key="1">
    <citation type="journal article" date="2011" name="Genome Res.">
        <title>Phylogeny-wide analysis of social amoeba genomes highlights ancient origins for complex intercellular communication.</title>
        <authorList>
            <person name="Heidel A.J."/>
            <person name="Lawal H.M."/>
            <person name="Felder M."/>
            <person name="Schilde C."/>
            <person name="Helps N.R."/>
            <person name="Tunggal B."/>
            <person name="Rivero F."/>
            <person name="John U."/>
            <person name="Schleicher M."/>
            <person name="Eichinger L."/>
            <person name="Platzer M."/>
            <person name="Noegel A.A."/>
            <person name="Schaap P."/>
            <person name="Gloeckner G."/>
        </authorList>
    </citation>
    <scope>NUCLEOTIDE SEQUENCE [LARGE SCALE GENOMIC DNA]</scope>
    <source>
        <strain evidence="3">ATCC 26659 / Pp 5 / PN500</strain>
    </source>
</reference>
<protein>
    <submittedName>
        <fullName evidence="2">Uncharacterized protein</fullName>
    </submittedName>
</protein>
<dbReference type="InParanoid" id="D3BF68"/>
<feature type="region of interest" description="Disordered" evidence="1">
    <location>
        <begin position="983"/>
        <end position="1010"/>
    </location>
</feature>
<dbReference type="GeneID" id="31362083"/>
<feature type="region of interest" description="Disordered" evidence="1">
    <location>
        <begin position="372"/>
        <end position="419"/>
    </location>
</feature>
<dbReference type="EMBL" id="ADBJ01000031">
    <property type="protein sequence ID" value="EFA79782.1"/>
    <property type="molecule type" value="Genomic_DNA"/>
</dbReference>
<dbReference type="RefSeq" id="XP_020431903.1">
    <property type="nucleotide sequence ID" value="XM_020577455.1"/>
</dbReference>
<feature type="compositionally biased region" description="Low complexity" evidence="1">
    <location>
        <begin position="397"/>
        <end position="416"/>
    </location>
</feature>
<keyword evidence="3" id="KW-1185">Reference proteome</keyword>